<dbReference type="Pfam" id="PF09424">
    <property type="entry name" value="YqeY"/>
    <property type="match status" value="1"/>
</dbReference>
<evidence type="ECO:0000313" key="2">
    <source>
        <dbReference type="Proteomes" id="UP001501321"/>
    </source>
</evidence>
<proteinExistence type="predicted"/>
<dbReference type="InterPro" id="IPR042184">
    <property type="entry name" value="YqeY/Aim41_N"/>
</dbReference>
<dbReference type="SUPFAM" id="SSF89095">
    <property type="entry name" value="GatB/YqeY motif"/>
    <property type="match status" value="1"/>
</dbReference>
<evidence type="ECO:0000313" key="1">
    <source>
        <dbReference type="EMBL" id="GAA4500342.1"/>
    </source>
</evidence>
<dbReference type="InterPro" id="IPR019004">
    <property type="entry name" value="YqeY/Aim41"/>
</dbReference>
<dbReference type="PANTHER" id="PTHR28055">
    <property type="entry name" value="ALTERED INHERITANCE OF MITOCHONDRIA PROTEIN 41, MITOCHONDRIAL"/>
    <property type="match status" value="1"/>
</dbReference>
<dbReference type="InterPro" id="IPR003789">
    <property type="entry name" value="Asn/Gln_tRNA_amidoTrase-B-like"/>
</dbReference>
<sequence length="147" mass="15954">MSLQEQIKGDLKQSMLAKDKARVGTLRLLMAEIKQVEVDTRTTLADADIVAVIAKMVKQRKDAISQFESAGRQDLADAEQAEIGVLQCFLPQPLSEAELDQMIDATLAELGVSGMQAMGQVMNTLRPKVQGRVDMGALSAKIKARLA</sequence>
<reference evidence="2" key="1">
    <citation type="journal article" date="2019" name="Int. J. Syst. Evol. Microbiol.">
        <title>The Global Catalogue of Microorganisms (GCM) 10K type strain sequencing project: providing services to taxonomists for standard genome sequencing and annotation.</title>
        <authorList>
            <consortium name="The Broad Institute Genomics Platform"/>
            <consortium name="The Broad Institute Genome Sequencing Center for Infectious Disease"/>
            <person name="Wu L."/>
            <person name="Ma J."/>
        </authorList>
    </citation>
    <scope>NUCLEOTIDE SEQUENCE [LARGE SCALE GENOMIC DNA]</scope>
    <source>
        <strain evidence="2">JCM 32226</strain>
    </source>
</reference>
<dbReference type="Proteomes" id="UP001501321">
    <property type="component" value="Unassembled WGS sequence"/>
</dbReference>
<dbReference type="PANTHER" id="PTHR28055:SF1">
    <property type="entry name" value="ALTERED INHERITANCE OF MITOCHONDRIA PROTEIN 41, MITOCHONDRIAL"/>
    <property type="match status" value="1"/>
</dbReference>
<comment type="caution">
    <text evidence="1">The sequence shown here is derived from an EMBL/GenBank/DDBJ whole genome shotgun (WGS) entry which is preliminary data.</text>
</comment>
<dbReference type="Gene3D" id="1.10.1510.10">
    <property type="entry name" value="Uncharacterised protein YqeY/AIM41 PF09424, N-terminal domain"/>
    <property type="match status" value="1"/>
</dbReference>
<dbReference type="EMBL" id="BAABFC010000013">
    <property type="protein sequence ID" value="GAA4500342.1"/>
    <property type="molecule type" value="Genomic_DNA"/>
</dbReference>
<dbReference type="Gene3D" id="1.10.10.410">
    <property type="match status" value="1"/>
</dbReference>
<dbReference type="RefSeq" id="WP_345013003.1">
    <property type="nucleotide sequence ID" value="NZ_BAABFC010000013.1"/>
</dbReference>
<dbReference type="InterPro" id="IPR023168">
    <property type="entry name" value="GatB_Yqey_C_2"/>
</dbReference>
<accession>A0ABP8QCH6</accession>
<protein>
    <submittedName>
        <fullName evidence="1">GatB/YqeY domain-containing protein</fullName>
    </submittedName>
</protein>
<keyword evidence="2" id="KW-1185">Reference proteome</keyword>
<gene>
    <name evidence="1" type="ORF">GCM10023095_22010</name>
</gene>
<organism evidence="1 2">
    <name type="scientific">Pseudaeromonas paramecii</name>
    <dbReference type="NCBI Taxonomy" id="2138166"/>
    <lineage>
        <taxon>Bacteria</taxon>
        <taxon>Pseudomonadati</taxon>
        <taxon>Pseudomonadota</taxon>
        <taxon>Gammaproteobacteria</taxon>
        <taxon>Aeromonadales</taxon>
        <taxon>Aeromonadaceae</taxon>
        <taxon>Pseudaeromonas</taxon>
    </lineage>
</organism>
<name>A0ABP8QCH6_9GAMM</name>